<proteinExistence type="predicted"/>
<dbReference type="Proteomes" id="UP001185092">
    <property type="component" value="Unassembled WGS sequence"/>
</dbReference>
<feature type="chain" id="PRO_5041957216" evidence="1">
    <location>
        <begin position="29"/>
        <end position="295"/>
    </location>
</feature>
<keyword evidence="1" id="KW-0732">Signal</keyword>
<sequence length="295" mass="34633">MVNESCKHYLTKSISICSLIFVMFSSGACENNEERDNKFDNLSTLYKEQLNHIRQRPLYIKKKAFDLNIDTTALTTLENDINSVANILAKIDYFPDCNAQSYDEAYECYQSGEFEKVHYSIEYSLDSLYKANQMDKPVVGLLNQIEWSDVFGRTDIREIIFIKIRQSKLILNFLEQKERSLVNQYKSEFKKIEFYPFEFNLLNDNLIAGQEINMMIRYYQLNNLKASFDSLGVFYGNQPIAFETKFYGAAIQMKFIALQKGKYKIKAKAITSYPDYPEYDKVDYFTKDIYIKSDK</sequence>
<evidence type="ECO:0000313" key="3">
    <source>
        <dbReference type="Proteomes" id="UP001185092"/>
    </source>
</evidence>
<dbReference type="RefSeq" id="WP_309937367.1">
    <property type="nucleotide sequence ID" value="NZ_AP025305.1"/>
</dbReference>
<evidence type="ECO:0000313" key="2">
    <source>
        <dbReference type="EMBL" id="MDR6237898.1"/>
    </source>
</evidence>
<keyword evidence="3" id="KW-1185">Reference proteome</keyword>
<comment type="caution">
    <text evidence="2">The sequence shown here is derived from an EMBL/GenBank/DDBJ whole genome shotgun (WGS) entry which is preliminary data.</text>
</comment>
<dbReference type="AlphaFoldDB" id="A0AAE4BRF8"/>
<name>A0AAE4BRF8_9BACT</name>
<feature type="signal peptide" evidence="1">
    <location>
        <begin position="1"/>
        <end position="28"/>
    </location>
</feature>
<evidence type="ECO:0000256" key="1">
    <source>
        <dbReference type="SAM" id="SignalP"/>
    </source>
</evidence>
<dbReference type="PROSITE" id="PS51257">
    <property type="entry name" value="PROKAR_LIPOPROTEIN"/>
    <property type="match status" value="1"/>
</dbReference>
<dbReference type="EMBL" id="JAVDQD010000001">
    <property type="protein sequence ID" value="MDR6237898.1"/>
    <property type="molecule type" value="Genomic_DNA"/>
</dbReference>
<protein>
    <submittedName>
        <fullName evidence="2">Uncharacterized protein</fullName>
    </submittedName>
</protein>
<organism evidence="2 3">
    <name type="scientific">Aureibacter tunicatorum</name>
    <dbReference type="NCBI Taxonomy" id="866807"/>
    <lineage>
        <taxon>Bacteria</taxon>
        <taxon>Pseudomonadati</taxon>
        <taxon>Bacteroidota</taxon>
        <taxon>Cytophagia</taxon>
        <taxon>Cytophagales</taxon>
        <taxon>Persicobacteraceae</taxon>
        <taxon>Aureibacter</taxon>
    </lineage>
</organism>
<reference evidence="2" key="1">
    <citation type="submission" date="2023-07" db="EMBL/GenBank/DDBJ databases">
        <title>Genomic Encyclopedia of Type Strains, Phase IV (KMG-IV): sequencing the most valuable type-strain genomes for metagenomic binning, comparative biology and taxonomic classification.</title>
        <authorList>
            <person name="Goeker M."/>
        </authorList>
    </citation>
    <scope>NUCLEOTIDE SEQUENCE</scope>
    <source>
        <strain evidence="2">DSM 26174</strain>
    </source>
</reference>
<accession>A0AAE4BRF8</accession>
<gene>
    <name evidence="2" type="ORF">HNQ88_000874</name>
</gene>